<keyword evidence="5 13" id="KW-0547">Nucleotide-binding</keyword>
<evidence type="ECO:0000256" key="7">
    <source>
        <dbReference type="ARBA" id="ARBA00022840"/>
    </source>
</evidence>
<dbReference type="Pfam" id="PF00069">
    <property type="entry name" value="Pkinase"/>
    <property type="match status" value="1"/>
</dbReference>
<dbReference type="EMBL" id="WJBH02000001">
    <property type="protein sequence ID" value="KAI9564505.1"/>
    <property type="molecule type" value="Genomic_DNA"/>
</dbReference>
<evidence type="ECO:0000256" key="9">
    <source>
        <dbReference type="ARBA" id="ARBA00035720"/>
    </source>
</evidence>
<keyword evidence="3 14" id="KW-0723">Serine/threonine-protein kinase</keyword>
<comment type="similarity">
    <text evidence="1">Belongs to the protein kinase superfamily. CMGC Ser/Thr protein kinase family. CDC2/CDKX subfamily.</text>
</comment>
<organism evidence="16 17">
    <name type="scientific">Daphnia sinensis</name>
    <dbReference type="NCBI Taxonomy" id="1820382"/>
    <lineage>
        <taxon>Eukaryota</taxon>
        <taxon>Metazoa</taxon>
        <taxon>Ecdysozoa</taxon>
        <taxon>Arthropoda</taxon>
        <taxon>Crustacea</taxon>
        <taxon>Branchiopoda</taxon>
        <taxon>Diplostraca</taxon>
        <taxon>Cladocera</taxon>
        <taxon>Anomopoda</taxon>
        <taxon>Daphniidae</taxon>
        <taxon>Daphnia</taxon>
        <taxon>Daphnia similis group</taxon>
    </lineage>
</organism>
<keyword evidence="4" id="KW-0808">Transferase</keyword>
<dbReference type="PROSITE" id="PS50011">
    <property type="entry name" value="PROTEIN_KINASE_DOM"/>
    <property type="match status" value="1"/>
</dbReference>
<dbReference type="AlphaFoldDB" id="A0AAD5LKP2"/>
<dbReference type="FunFam" id="1.10.510.10:FF:000624">
    <property type="entry name" value="Mitogen-activated protein kinase"/>
    <property type="match status" value="1"/>
</dbReference>
<evidence type="ECO:0000256" key="3">
    <source>
        <dbReference type="ARBA" id="ARBA00022527"/>
    </source>
</evidence>
<keyword evidence="6" id="KW-0418">Kinase</keyword>
<proteinExistence type="inferred from homology"/>
<dbReference type="SUPFAM" id="SSF56112">
    <property type="entry name" value="Protein kinase-like (PK-like)"/>
    <property type="match status" value="1"/>
</dbReference>
<evidence type="ECO:0000313" key="16">
    <source>
        <dbReference type="EMBL" id="KAI9564505.1"/>
    </source>
</evidence>
<comment type="catalytic activity">
    <reaction evidence="12">
        <text>L-seryl-[protein] + ATP = O-phospho-L-seryl-[protein] + ADP + H(+)</text>
        <dbReference type="Rhea" id="RHEA:17989"/>
        <dbReference type="Rhea" id="RHEA-COMP:9863"/>
        <dbReference type="Rhea" id="RHEA-COMP:11604"/>
        <dbReference type="ChEBI" id="CHEBI:15378"/>
        <dbReference type="ChEBI" id="CHEBI:29999"/>
        <dbReference type="ChEBI" id="CHEBI:30616"/>
        <dbReference type="ChEBI" id="CHEBI:83421"/>
        <dbReference type="ChEBI" id="CHEBI:456216"/>
        <dbReference type="EC" id="2.7.11.22"/>
    </reaction>
</comment>
<comment type="caution">
    <text evidence="16">The sequence shown here is derived from an EMBL/GenBank/DDBJ whole genome shotgun (WGS) entry which is preliminary data.</text>
</comment>
<gene>
    <name evidence="16" type="ORF">GHT06_008244</name>
</gene>
<evidence type="ECO:0000256" key="12">
    <source>
        <dbReference type="ARBA" id="ARBA00048367"/>
    </source>
</evidence>
<dbReference type="GO" id="GO:0004693">
    <property type="term" value="F:cyclin-dependent protein serine/threonine kinase activity"/>
    <property type="evidence" value="ECO:0007669"/>
    <property type="project" value="UniProtKB-EC"/>
</dbReference>
<dbReference type="PROSITE" id="PS00108">
    <property type="entry name" value="PROTEIN_KINASE_ST"/>
    <property type="match status" value="1"/>
</dbReference>
<dbReference type="InterPro" id="IPR008271">
    <property type="entry name" value="Ser/Thr_kinase_AS"/>
</dbReference>
<evidence type="ECO:0000256" key="5">
    <source>
        <dbReference type="ARBA" id="ARBA00022741"/>
    </source>
</evidence>
<feature type="domain" description="Protein kinase" evidence="15">
    <location>
        <begin position="4"/>
        <end position="299"/>
    </location>
</feature>
<dbReference type="GO" id="GO:0005524">
    <property type="term" value="F:ATP binding"/>
    <property type="evidence" value="ECO:0007669"/>
    <property type="project" value="UniProtKB-UniRule"/>
</dbReference>
<evidence type="ECO:0000259" key="15">
    <source>
        <dbReference type="PROSITE" id="PS50011"/>
    </source>
</evidence>
<dbReference type="InterPro" id="IPR011009">
    <property type="entry name" value="Kinase-like_dom_sf"/>
</dbReference>
<evidence type="ECO:0000256" key="10">
    <source>
        <dbReference type="ARBA" id="ARBA00035723"/>
    </source>
</evidence>
<evidence type="ECO:0000313" key="17">
    <source>
        <dbReference type="Proteomes" id="UP000820818"/>
    </source>
</evidence>
<evidence type="ECO:0000256" key="13">
    <source>
        <dbReference type="PROSITE-ProRule" id="PRU10141"/>
    </source>
</evidence>
<name>A0AAD5LKP2_9CRUS</name>
<dbReference type="GO" id="GO:0005634">
    <property type="term" value="C:nucleus"/>
    <property type="evidence" value="ECO:0007669"/>
    <property type="project" value="TreeGrafter"/>
</dbReference>
<dbReference type="InterPro" id="IPR017441">
    <property type="entry name" value="Protein_kinase_ATP_BS"/>
</dbReference>
<dbReference type="PROSITE" id="PS00107">
    <property type="entry name" value="PROTEIN_KINASE_ATP"/>
    <property type="match status" value="1"/>
</dbReference>
<keyword evidence="7 13" id="KW-0067">ATP-binding</keyword>
<accession>A0AAD5LKP2</accession>
<evidence type="ECO:0000256" key="4">
    <source>
        <dbReference type="ARBA" id="ARBA00022679"/>
    </source>
</evidence>
<evidence type="ECO:0000256" key="1">
    <source>
        <dbReference type="ARBA" id="ARBA00006485"/>
    </source>
</evidence>
<dbReference type="PANTHER" id="PTHR24056:SF171">
    <property type="entry name" value="CYCLIN-DEPENDENT KINASE 20"/>
    <property type="match status" value="1"/>
</dbReference>
<keyword evidence="17" id="KW-1185">Reference proteome</keyword>
<dbReference type="Gene3D" id="1.10.510.10">
    <property type="entry name" value="Transferase(Phosphotransferase) domain 1"/>
    <property type="match status" value="1"/>
</dbReference>
<protein>
    <recommendedName>
        <fullName evidence="8">Cyclin-dependent kinase 20</fullName>
        <ecNumber evidence="2">2.7.11.22</ecNumber>
    </recommendedName>
    <alternativeName>
        <fullName evidence="9">Cell cycle-related kinase</fullName>
    </alternativeName>
    <alternativeName>
        <fullName evidence="10">Cell division protein kinase 20</fullName>
    </alternativeName>
</protein>
<comment type="catalytic activity">
    <reaction evidence="11">
        <text>L-threonyl-[protein] + ATP = O-phospho-L-threonyl-[protein] + ADP + H(+)</text>
        <dbReference type="Rhea" id="RHEA:46608"/>
        <dbReference type="Rhea" id="RHEA-COMP:11060"/>
        <dbReference type="Rhea" id="RHEA-COMP:11605"/>
        <dbReference type="ChEBI" id="CHEBI:15378"/>
        <dbReference type="ChEBI" id="CHEBI:30013"/>
        <dbReference type="ChEBI" id="CHEBI:30616"/>
        <dbReference type="ChEBI" id="CHEBI:61977"/>
        <dbReference type="ChEBI" id="CHEBI:456216"/>
        <dbReference type="EC" id="2.7.11.22"/>
    </reaction>
</comment>
<dbReference type="SMART" id="SM00220">
    <property type="entry name" value="S_TKc"/>
    <property type="match status" value="1"/>
</dbReference>
<dbReference type="FunFam" id="3.30.200.20:FF:000579">
    <property type="entry name" value="cyclin-dependent kinase 20"/>
    <property type="match status" value="1"/>
</dbReference>
<sequence length="336" mass="38177">MDKYIVNGRIGEGAHGIVLRGIDKSSMKVVAMKRIALKNINEQGLPNSAVRELLALRLIRHDYVANLVDYFSQGYSLVLVCEYLPIDLNEFLRANVKPLAISHVKSYMWMLASAVEYIHSLHIMHRDLKPANLLIGFRGELKVTDFGLCRVFRNPELVGSTNAEKDQQLFTHQVASRWYRAPELLYGSRTYGPEVDLWAIGCIFGEMLKNSPLFPGENDIGQLCTVIQVLGTPDEEIWPGVSSLPDFHKISFTSTKKQVSFNEILTEVDESSRIMLERFLRYCPKSRITAQEVLEAAYFQQEPLMTPLNDLPLPIEKPLNTATAEFANWDWSATHF</sequence>
<evidence type="ECO:0000256" key="8">
    <source>
        <dbReference type="ARBA" id="ARBA00035711"/>
    </source>
</evidence>
<dbReference type="InterPro" id="IPR000719">
    <property type="entry name" value="Prot_kinase_dom"/>
</dbReference>
<evidence type="ECO:0000256" key="2">
    <source>
        <dbReference type="ARBA" id="ARBA00012425"/>
    </source>
</evidence>
<dbReference type="PANTHER" id="PTHR24056">
    <property type="entry name" value="CELL DIVISION PROTEIN KINASE"/>
    <property type="match status" value="1"/>
</dbReference>
<evidence type="ECO:0000256" key="11">
    <source>
        <dbReference type="ARBA" id="ARBA00047811"/>
    </source>
</evidence>
<dbReference type="Proteomes" id="UP000820818">
    <property type="component" value="Linkage Group LG1"/>
</dbReference>
<dbReference type="Gene3D" id="3.30.200.20">
    <property type="entry name" value="Phosphorylase Kinase, domain 1"/>
    <property type="match status" value="1"/>
</dbReference>
<dbReference type="EC" id="2.7.11.22" evidence="2"/>
<reference evidence="16 17" key="1">
    <citation type="submission" date="2022-05" db="EMBL/GenBank/DDBJ databases">
        <title>A multi-omics perspective on studying reproductive biology in Daphnia sinensis.</title>
        <authorList>
            <person name="Jia J."/>
        </authorList>
    </citation>
    <scope>NUCLEOTIDE SEQUENCE [LARGE SCALE GENOMIC DNA]</scope>
    <source>
        <strain evidence="16 17">WSL</strain>
    </source>
</reference>
<dbReference type="InterPro" id="IPR050108">
    <property type="entry name" value="CDK"/>
</dbReference>
<evidence type="ECO:0000256" key="6">
    <source>
        <dbReference type="ARBA" id="ARBA00022777"/>
    </source>
</evidence>
<feature type="binding site" evidence="13">
    <location>
        <position position="38"/>
    </location>
    <ligand>
        <name>ATP</name>
        <dbReference type="ChEBI" id="CHEBI:30616"/>
    </ligand>
</feature>
<evidence type="ECO:0000256" key="14">
    <source>
        <dbReference type="RuleBase" id="RU000304"/>
    </source>
</evidence>